<dbReference type="PROSITE" id="PS50181">
    <property type="entry name" value="FBOX"/>
    <property type="match status" value="1"/>
</dbReference>
<comment type="caution">
    <text evidence="2">The sequence shown here is derived from an EMBL/GenBank/DDBJ whole genome shotgun (WGS) entry which is preliminary data.</text>
</comment>
<reference evidence="2 3" key="1">
    <citation type="submission" date="2020-02" db="EMBL/GenBank/DDBJ databases">
        <title>Identification and distribution of gene clusters putatively required for synthesis of sphingolipid metabolism inhibitors in phylogenetically diverse species of the filamentous fungus Fusarium.</title>
        <authorList>
            <person name="Kim H.-S."/>
            <person name="Busman M."/>
            <person name="Brown D.W."/>
            <person name="Divon H."/>
            <person name="Uhlig S."/>
            <person name="Proctor R.H."/>
        </authorList>
    </citation>
    <scope>NUCLEOTIDE SEQUENCE [LARGE SCALE GENOMIC DNA]</scope>
    <source>
        <strain evidence="2 3">NRRL 2903</strain>
    </source>
</reference>
<evidence type="ECO:0000313" key="3">
    <source>
        <dbReference type="Proteomes" id="UP000537989"/>
    </source>
</evidence>
<dbReference type="EMBL" id="JAAMOD010000301">
    <property type="protein sequence ID" value="KAF5231856.1"/>
    <property type="molecule type" value="Genomic_DNA"/>
</dbReference>
<proteinExistence type="predicted"/>
<organism evidence="2 3">
    <name type="scientific">Fusarium austroamericanum</name>
    <dbReference type="NCBI Taxonomy" id="282268"/>
    <lineage>
        <taxon>Eukaryota</taxon>
        <taxon>Fungi</taxon>
        <taxon>Dikarya</taxon>
        <taxon>Ascomycota</taxon>
        <taxon>Pezizomycotina</taxon>
        <taxon>Sordariomycetes</taxon>
        <taxon>Hypocreomycetidae</taxon>
        <taxon>Hypocreales</taxon>
        <taxon>Nectriaceae</taxon>
        <taxon>Fusarium</taxon>
    </lineage>
</organism>
<accession>A0AAN5Z4M1</accession>
<keyword evidence="3" id="KW-1185">Reference proteome</keyword>
<protein>
    <recommendedName>
        <fullName evidence="1">F-box domain-containing protein</fullName>
    </recommendedName>
</protein>
<gene>
    <name evidence="2" type="ORF">FAUST_9049</name>
</gene>
<dbReference type="Proteomes" id="UP000537989">
    <property type="component" value="Unassembled WGS sequence"/>
</dbReference>
<sequence length="400" mass="45861">MMADQMVIELRLEYLPPEILSEIGRCMPLEDLKKMSMTSKKMRRSFSRWLFHSVAVRGDADEVVYQIEYMLPSVNTEMRQTMMANVKHIRLHVSSPPARYYYYQTWEGQPVTRLPVLLATVLQQVENVASIDLQPSDSLSEKDHEKLDELLSQLPVYSRLYSLGFDTQKIMNRLVNKFARNSIKSLTLNDDRGNNLLEIAKTECPDLRRLILRKNYPKIHQPPPSEILEAVGKDISKAFPELEWFVIDYKWEPRSEEDAAVELEGLLGLVGPFAHAVSGMPKLERLGVGLPEVVFQMASQALAPGKDHGEEDYFHRDFESGIAHIAQIAPKLKEICFTTFNTWAYETCVDGTRYEYIVNHLKLAPYSLIYRGVRNTESAKMSLERPPAPGRHGFPRGLIF</sequence>
<dbReference type="AlphaFoldDB" id="A0AAN5Z4M1"/>
<feature type="domain" description="F-box" evidence="1">
    <location>
        <begin position="9"/>
        <end position="54"/>
    </location>
</feature>
<dbReference type="InterPro" id="IPR001810">
    <property type="entry name" value="F-box_dom"/>
</dbReference>
<evidence type="ECO:0000313" key="2">
    <source>
        <dbReference type="EMBL" id="KAF5231856.1"/>
    </source>
</evidence>
<name>A0AAN5Z4M1_FUSAU</name>
<evidence type="ECO:0000259" key="1">
    <source>
        <dbReference type="PROSITE" id="PS50181"/>
    </source>
</evidence>